<dbReference type="Proteomes" id="UP001157418">
    <property type="component" value="Unassembled WGS sequence"/>
</dbReference>
<keyword evidence="1" id="KW-0732">Signal</keyword>
<keyword evidence="3" id="KW-1185">Reference proteome</keyword>
<gene>
    <name evidence="2" type="ORF">LVIROSA_LOCUS6002</name>
</gene>
<evidence type="ECO:0000313" key="2">
    <source>
        <dbReference type="EMBL" id="CAH1418410.1"/>
    </source>
</evidence>
<proteinExistence type="predicted"/>
<feature type="chain" id="PRO_5043459928" description="ATP-grasp domain-containing protein" evidence="1">
    <location>
        <begin position="21"/>
        <end position="326"/>
    </location>
</feature>
<name>A0AAU9M8V2_9ASTR</name>
<organism evidence="2 3">
    <name type="scientific">Lactuca virosa</name>
    <dbReference type="NCBI Taxonomy" id="75947"/>
    <lineage>
        <taxon>Eukaryota</taxon>
        <taxon>Viridiplantae</taxon>
        <taxon>Streptophyta</taxon>
        <taxon>Embryophyta</taxon>
        <taxon>Tracheophyta</taxon>
        <taxon>Spermatophyta</taxon>
        <taxon>Magnoliopsida</taxon>
        <taxon>eudicotyledons</taxon>
        <taxon>Gunneridae</taxon>
        <taxon>Pentapetalae</taxon>
        <taxon>asterids</taxon>
        <taxon>campanulids</taxon>
        <taxon>Asterales</taxon>
        <taxon>Asteraceae</taxon>
        <taxon>Cichorioideae</taxon>
        <taxon>Cichorieae</taxon>
        <taxon>Lactucinae</taxon>
        <taxon>Lactuca</taxon>
    </lineage>
</organism>
<evidence type="ECO:0000313" key="3">
    <source>
        <dbReference type="Proteomes" id="UP001157418"/>
    </source>
</evidence>
<protein>
    <recommendedName>
        <fullName evidence="4">ATP-grasp domain-containing protein</fullName>
    </recommendedName>
</protein>
<accession>A0AAU9M8V2</accession>
<dbReference type="EMBL" id="CAKMRJ010000113">
    <property type="protein sequence ID" value="CAH1418410.1"/>
    <property type="molecule type" value="Genomic_DNA"/>
</dbReference>
<evidence type="ECO:0008006" key="4">
    <source>
        <dbReference type="Google" id="ProtNLM"/>
    </source>
</evidence>
<dbReference type="AlphaFoldDB" id="A0AAU9M8V2"/>
<feature type="signal peptide" evidence="1">
    <location>
        <begin position="1"/>
        <end position="20"/>
    </location>
</feature>
<sequence length="326" mass="35746">MLVPSHVISLALIRLPALNALTGPSDYLSVSSKVDCCMLERYSHEYYLSHVLGLQVPYSSSYALDALPDNVSTRSCTCPVSHEPILESLWLTTSIIYGSKCTFQLTGYLAGDIPPESIVVDDVVPDQKVDQVTVTPGSPLALPGFGSDAFSIEQLLDTSCPVIGSAQVSSSSYAGVVSPIGVSFSRKHRRVLLPDQFLQVISHVGGRRSCVLFEEELNEACRFIACAEKIISSVLGRDFQFFDVLLTLRDRFLVVEVNVRATEAMNLASEEMLVKVVEMYADLSTRYQDAAAKVTSLENQGTLVQAKYEACLQENIVLHSEFFNKS</sequence>
<reference evidence="2 3" key="1">
    <citation type="submission" date="2022-01" db="EMBL/GenBank/DDBJ databases">
        <authorList>
            <person name="Xiong W."/>
            <person name="Schranz E."/>
        </authorList>
    </citation>
    <scope>NUCLEOTIDE SEQUENCE [LARGE SCALE GENOMIC DNA]</scope>
</reference>
<evidence type="ECO:0000256" key="1">
    <source>
        <dbReference type="SAM" id="SignalP"/>
    </source>
</evidence>
<comment type="caution">
    <text evidence="2">The sequence shown here is derived from an EMBL/GenBank/DDBJ whole genome shotgun (WGS) entry which is preliminary data.</text>
</comment>